<dbReference type="Proteomes" id="UP000325211">
    <property type="component" value="Chromosome"/>
</dbReference>
<dbReference type="InterPro" id="IPR045925">
    <property type="entry name" value="DUF6344"/>
</dbReference>
<evidence type="ECO:0000313" key="1">
    <source>
        <dbReference type="EMBL" id="QES49081.1"/>
    </source>
</evidence>
<sequence length="59" mass="5968">MRGSGLPPTLAQRIRAEAHGSSPSVRRSTTAAALAGTAYQTLYRAPSGEGAAEDVVLAA</sequence>
<reference evidence="1 2" key="1">
    <citation type="submission" date="2018-05" db="EMBL/GenBank/DDBJ databases">
        <title>Streptomyces venezuelae.</title>
        <authorList>
            <person name="Kim W."/>
            <person name="Lee N."/>
            <person name="Cho B.-K."/>
        </authorList>
    </citation>
    <scope>NUCLEOTIDE SEQUENCE [LARGE SCALE GENOMIC DNA]</scope>
    <source>
        <strain evidence="1 2">ATCC 21782</strain>
    </source>
</reference>
<dbReference type="AlphaFoldDB" id="A0A5P2D743"/>
<dbReference type="EMBL" id="CP029190">
    <property type="protein sequence ID" value="QES49081.1"/>
    <property type="molecule type" value="Genomic_DNA"/>
</dbReference>
<name>A0A5P2D743_STRVZ</name>
<dbReference type="Pfam" id="PF19871">
    <property type="entry name" value="DUF6344"/>
    <property type="match status" value="1"/>
</dbReference>
<evidence type="ECO:0000313" key="2">
    <source>
        <dbReference type="Proteomes" id="UP000325211"/>
    </source>
</evidence>
<proteinExistence type="predicted"/>
<gene>
    <name evidence="1" type="ORF">DEJ50_15975</name>
</gene>
<accession>A0A5P2D743</accession>
<organism evidence="1 2">
    <name type="scientific">Streptomyces venezuelae</name>
    <dbReference type="NCBI Taxonomy" id="54571"/>
    <lineage>
        <taxon>Bacteria</taxon>
        <taxon>Bacillati</taxon>
        <taxon>Actinomycetota</taxon>
        <taxon>Actinomycetes</taxon>
        <taxon>Kitasatosporales</taxon>
        <taxon>Streptomycetaceae</taxon>
        <taxon>Streptomyces</taxon>
    </lineage>
</organism>
<protein>
    <submittedName>
        <fullName evidence="1">Uncharacterized protein</fullName>
    </submittedName>
</protein>